<keyword evidence="3" id="KW-1185">Reference proteome</keyword>
<feature type="compositionally biased region" description="Acidic residues" evidence="1">
    <location>
        <begin position="60"/>
        <end position="69"/>
    </location>
</feature>
<accession>A0A812Q6E1</accession>
<dbReference type="Proteomes" id="UP000604046">
    <property type="component" value="Unassembled WGS sequence"/>
</dbReference>
<proteinExistence type="predicted"/>
<dbReference type="EMBL" id="CAJNDS010002170">
    <property type="protein sequence ID" value="CAE7359160.1"/>
    <property type="molecule type" value="Genomic_DNA"/>
</dbReference>
<comment type="caution">
    <text evidence="2">The sequence shown here is derived from an EMBL/GenBank/DDBJ whole genome shotgun (WGS) entry which is preliminary data.</text>
</comment>
<protein>
    <submittedName>
        <fullName evidence="2">Uncharacterized protein</fullName>
    </submittedName>
</protein>
<feature type="region of interest" description="Disordered" evidence="1">
    <location>
        <begin position="46"/>
        <end position="69"/>
    </location>
</feature>
<sequence>MTQLQEVQRFFGCQAQAGFFQVAPPQEGGAQSFQGYPAQREPVPIVVGAAPGKPIARSDSEDDLAGWER</sequence>
<evidence type="ECO:0000313" key="3">
    <source>
        <dbReference type="Proteomes" id="UP000604046"/>
    </source>
</evidence>
<gene>
    <name evidence="2" type="ORF">SNAT2548_LOCUS19241</name>
</gene>
<dbReference type="AlphaFoldDB" id="A0A812Q6E1"/>
<reference evidence="2" key="1">
    <citation type="submission" date="2021-02" db="EMBL/GenBank/DDBJ databases">
        <authorList>
            <person name="Dougan E. K."/>
            <person name="Rhodes N."/>
            <person name="Thang M."/>
            <person name="Chan C."/>
        </authorList>
    </citation>
    <scope>NUCLEOTIDE SEQUENCE</scope>
</reference>
<name>A0A812Q6E1_9DINO</name>
<organism evidence="2 3">
    <name type="scientific">Symbiodinium natans</name>
    <dbReference type="NCBI Taxonomy" id="878477"/>
    <lineage>
        <taxon>Eukaryota</taxon>
        <taxon>Sar</taxon>
        <taxon>Alveolata</taxon>
        <taxon>Dinophyceae</taxon>
        <taxon>Suessiales</taxon>
        <taxon>Symbiodiniaceae</taxon>
        <taxon>Symbiodinium</taxon>
    </lineage>
</organism>
<evidence type="ECO:0000313" key="2">
    <source>
        <dbReference type="EMBL" id="CAE7359160.1"/>
    </source>
</evidence>
<evidence type="ECO:0000256" key="1">
    <source>
        <dbReference type="SAM" id="MobiDB-lite"/>
    </source>
</evidence>